<dbReference type="EMBL" id="NCWV01000002">
    <property type="protein sequence ID" value="PAK90052.1"/>
    <property type="molecule type" value="Genomic_DNA"/>
</dbReference>
<evidence type="ECO:0000313" key="1">
    <source>
        <dbReference type="EMBL" id="PAK90052.1"/>
    </source>
</evidence>
<organism evidence="1 2">
    <name type="scientific">Lactococcus lactis</name>
    <dbReference type="NCBI Taxonomy" id="1358"/>
    <lineage>
        <taxon>Bacteria</taxon>
        <taxon>Bacillati</taxon>
        <taxon>Bacillota</taxon>
        <taxon>Bacilli</taxon>
        <taxon>Lactobacillales</taxon>
        <taxon>Streptococcaceae</taxon>
        <taxon>Lactococcus</taxon>
    </lineage>
</organism>
<dbReference type="InterPro" id="IPR023375">
    <property type="entry name" value="ADC_dom_sf"/>
</dbReference>
<comment type="caution">
    <text evidence="1">The sequence shown here is derived from an EMBL/GenBank/DDBJ whole genome shotgun (WGS) entry which is preliminary data.</text>
</comment>
<evidence type="ECO:0000313" key="2">
    <source>
        <dbReference type="Proteomes" id="UP000215635"/>
    </source>
</evidence>
<dbReference type="RefSeq" id="WP_095348267.1">
    <property type="nucleotide sequence ID" value="NZ_CP184687.1"/>
</dbReference>
<dbReference type="Proteomes" id="UP000215635">
    <property type="component" value="Unassembled WGS sequence"/>
</dbReference>
<accession>A0AAQ0U0Z3</accession>
<dbReference type="Gene3D" id="2.40.400.10">
    <property type="entry name" value="Acetoacetate decarboxylase-like"/>
    <property type="match status" value="1"/>
</dbReference>
<sequence length="222" mass="25857">MIKFPNSFKGNNITVKTHLEKETDLSYLYEDRINLNKELLIQVKKVKNFFITFSEMNSTINEKDTIKYSEIIIKIPVIVHGKEYLFPIITFVTNKYSLIRGFYWGFNKDDEFLIENNGDSIAIFKEEVVNLNIPTIKNYKNRIDRPNILKADMILFGTSEIMQSPNVLATLDVQDYKLKESASFKIKEKNLGTLLENNVTASEIYFTKDEFQLGKVKKIDNN</sequence>
<dbReference type="AlphaFoldDB" id="A0AAQ0U0Z3"/>
<gene>
    <name evidence="1" type="ORF">B8W88_02580</name>
</gene>
<reference evidence="1 2" key="1">
    <citation type="submission" date="2017-04" db="EMBL/GenBank/DDBJ databases">
        <title>Kefir bacterial isolates.</title>
        <authorList>
            <person name="Kim Y."/>
            <person name="Blasche S."/>
            <person name="Patil K.R."/>
        </authorList>
    </citation>
    <scope>NUCLEOTIDE SEQUENCE [LARGE SCALE GENOMIC DNA]</scope>
    <source>
        <strain evidence="1 2">OG2</strain>
    </source>
</reference>
<protein>
    <submittedName>
        <fullName evidence="1">Uncharacterized protein</fullName>
    </submittedName>
</protein>
<proteinExistence type="predicted"/>
<name>A0AAQ0U0Z3_9LACT</name>